<name>A0A832A4C3_9BACT</name>
<feature type="signal peptide" evidence="1">
    <location>
        <begin position="1"/>
        <end position="25"/>
    </location>
</feature>
<evidence type="ECO:0008006" key="3">
    <source>
        <dbReference type="Google" id="ProtNLM"/>
    </source>
</evidence>
<dbReference type="EMBL" id="DSTK01000039">
    <property type="protein sequence ID" value="HFK98358.1"/>
    <property type="molecule type" value="Genomic_DNA"/>
</dbReference>
<dbReference type="AlphaFoldDB" id="A0A832A4C3"/>
<evidence type="ECO:0000256" key="1">
    <source>
        <dbReference type="SAM" id="SignalP"/>
    </source>
</evidence>
<protein>
    <recommendedName>
        <fullName evidence="3">Lipoprotein</fullName>
    </recommendedName>
</protein>
<accession>A0A832A4C3</accession>
<keyword evidence="1" id="KW-0732">Signal</keyword>
<reference evidence="2" key="1">
    <citation type="journal article" date="2020" name="mSystems">
        <title>Genome- and Community-Level Interaction Insights into Carbon Utilization and Element Cycling Functions of Hydrothermarchaeota in Hydrothermal Sediment.</title>
        <authorList>
            <person name="Zhou Z."/>
            <person name="Liu Y."/>
            <person name="Xu W."/>
            <person name="Pan J."/>
            <person name="Luo Z.H."/>
            <person name="Li M."/>
        </authorList>
    </citation>
    <scope>NUCLEOTIDE SEQUENCE [LARGE SCALE GENOMIC DNA]</scope>
    <source>
        <strain evidence="2">SpSt-456</strain>
    </source>
</reference>
<organism evidence="2">
    <name type="scientific">Desulfacinum infernum</name>
    <dbReference type="NCBI Taxonomy" id="35837"/>
    <lineage>
        <taxon>Bacteria</taxon>
        <taxon>Pseudomonadati</taxon>
        <taxon>Thermodesulfobacteriota</taxon>
        <taxon>Syntrophobacteria</taxon>
        <taxon>Syntrophobacterales</taxon>
        <taxon>Syntrophobacteraceae</taxon>
        <taxon>Desulfacinum</taxon>
    </lineage>
</organism>
<dbReference type="PROSITE" id="PS51257">
    <property type="entry name" value="PROKAR_LIPOPROTEIN"/>
    <property type="match status" value="1"/>
</dbReference>
<feature type="chain" id="PRO_5032621749" description="Lipoprotein" evidence="1">
    <location>
        <begin position="26"/>
        <end position="187"/>
    </location>
</feature>
<gene>
    <name evidence="2" type="ORF">ENS06_13685</name>
</gene>
<proteinExistence type="predicted"/>
<evidence type="ECO:0000313" key="2">
    <source>
        <dbReference type="EMBL" id="HFK98358.1"/>
    </source>
</evidence>
<sequence>MKTSFRTAALLAMLLGAWTLSGCTASLHGPARDAGGPAGPNPPRMDGTFAVSSMWMGKTWEIFVEGSDPDGDMEYIWAEVSQLGGHMWDQHLIRLKGSDQARFKGVIELPTPSFFSRKIWETLRVTLRLRDRAGHYSDPVTLEVELGAPTRQPVPDRWVEARSHKLGTIFFDFDMDRADNERHTFER</sequence>
<comment type="caution">
    <text evidence="2">The sequence shown here is derived from an EMBL/GenBank/DDBJ whole genome shotgun (WGS) entry which is preliminary data.</text>
</comment>